<keyword evidence="2" id="KW-0813">Transport</keyword>
<evidence type="ECO:0000313" key="14">
    <source>
        <dbReference type="Proteomes" id="UP000245461"/>
    </source>
</evidence>
<dbReference type="InterPro" id="IPR009056">
    <property type="entry name" value="Cyt_c-like_dom"/>
</dbReference>
<dbReference type="PRINTS" id="PR00604">
    <property type="entry name" value="CYTCHRMECIAB"/>
</dbReference>
<dbReference type="FunFam" id="1.10.760.10:FF:000026">
    <property type="entry name" value="Cytochrome C, membrane-bound"/>
    <property type="match status" value="1"/>
</dbReference>
<accession>A0A317EHA2</accession>
<organism evidence="13 14">
    <name type="scientific">Zavarzinia aquatilis</name>
    <dbReference type="NCBI Taxonomy" id="2211142"/>
    <lineage>
        <taxon>Bacteria</taxon>
        <taxon>Pseudomonadati</taxon>
        <taxon>Pseudomonadota</taxon>
        <taxon>Alphaproteobacteria</taxon>
        <taxon>Rhodospirillales</taxon>
        <taxon>Zavarziniaceae</taxon>
        <taxon>Zavarzinia</taxon>
    </lineage>
</organism>
<keyword evidence="5" id="KW-0812">Transmembrane</keyword>
<dbReference type="SUPFAM" id="SSF46626">
    <property type="entry name" value="Cytochrome c"/>
    <property type="match status" value="1"/>
</dbReference>
<dbReference type="PANTHER" id="PTHR11961">
    <property type="entry name" value="CYTOCHROME C"/>
    <property type="match status" value="1"/>
</dbReference>
<protein>
    <submittedName>
        <fullName evidence="13">Cytochrome c family protein</fullName>
    </submittedName>
</protein>
<keyword evidence="4 11" id="KW-0349">Heme</keyword>
<proteinExistence type="predicted"/>
<dbReference type="Gene3D" id="1.10.760.10">
    <property type="entry name" value="Cytochrome c-like domain"/>
    <property type="match status" value="1"/>
</dbReference>
<keyword evidence="7" id="KW-0249">Electron transport</keyword>
<comment type="caution">
    <text evidence="13">The sequence shown here is derived from an EMBL/GenBank/DDBJ whole genome shotgun (WGS) entry which is preliminary data.</text>
</comment>
<dbReference type="AlphaFoldDB" id="A0A317EHA2"/>
<dbReference type="GO" id="GO:0020037">
    <property type="term" value="F:heme binding"/>
    <property type="evidence" value="ECO:0007669"/>
    <property type="project" value="InterPro"/>
</dbReference>
<dbReference type="Proteomes" id="UP000245461">
    <property type="component" value="Unassembled WGS sequence"/>
</dbReference>
<sequence>MAFLPSSSRRTLSGSTDRKCNWPWPGSFLASVQRSTSGEEIPVSAIRALSLAAILFAPGLALADDLEAGEKVFKKCMSCHSVAEGENKVGPSLFGVVGRPVASIEGFKYSDAMKAKGGTWTEAELDHYLLNPKAAVPGTHMSFMGLKKPEDRAAVIAFLASHHH</sequence>
<evidence type="ECO:0000256" key="9">
    <source>
        <dbReference type="ARBA" id="ARBA00023004"/>
    </source>
</evidence>
<dbReference type="InterPro" id="IPR036909">
    <property type="entry name" value="Cyt_c-like_dom_sf"/>
</dbReference>
<gene>
    <name evidence="13" type="ORF">DKG74_06455</name>
</gene>
<keyword evidence="8" id="KW-1133">Transmembrane helix</keyword>
<keyword evidence="9 11" id="KW-0408">Iron</keyword>
<dbReference type="PROSITE" id="PS51007">
    <property type="entry name" value="CYTC"/>
    <property type="match status" value="1"/>
</dbReference>
<dbReference type="Pfam" id="PF00034">
    <property type="entry name" value="Cytochrom_C"/>
    <property type="match status" value="1"/>
</dbReference>
<comment type="subcellular location">
    <subcellularLocation>
        <location evidence="1">Cell membrane</location>
        <topology evidence="1">Single-pass membrane protein</topology>
    </subcellularLocation>
</comment>
<dbReference type="EMBL" id="QGLE01000003">
    <property type="protein sequence ID" value="PWR24803.1"/>
    <property type="molecule type" value="Genomic_DNA"/>
</dbReference>
<evidence type="ECO:0000259" key="12">
    <source>
        <dbReference type="PROSITE" id="PS51007"/>
    </source>
</evidence>
<dbReference type="GO" id="GO:0005886">
    <property type="term" value="C:plasma membrane"/>
    <property type="evidence" value="ECO:0007669"/>
    <property type="project" value="UniProtKB-SubCell"/>
</dbReference>
<dbReference type="GO" id="GO:0009055">
    <property type="term" value="F:electron transfer activity"/>
    <property type="evidence" value="ECO:0007669"/>
    <property type="project" value="InterPro"/>
</dbReference>
<evidence type="ECO:0000256" key="6">
    <source>
        <dbReference type="ARBA" id="ARBA00022723"/>
    </source>
</evidence>
<reference evidence="13 14" key="1">
    <citation type="submission" date="2018-05" db="EMBL/GenBank/DDBJ databases">
        <title>Zavarzinia sp. HR-AS.</title>
        <authorList>
            <person name="Lee Y."/>
            <person name="Jeon C.O."/>
        </authorList>
    </citation>
    <scope>NUCLEOTIDE SEQUENCE [LARGE SCALE GENOMIC DNA]</scope>
    <source>
        <strain evidence="13 14">HR-AS</strain>
    </source>
</reference>
<dbReference type="OrthoDB" id="9805828at2"/>
<keyword evidence="14" id="KW-1185">Reference proteome</keyword>
<evidence type="ECO:0000256" key="1">
    <source>
        <dbReference type="ARBA" id="ARBA00004162"/>
    </source>
</evidence>
<evidence type="ECO:0000256" key="7">
    <source>
        <dbReference type="ARBA" id="ARBA00022982"/>
    </source>
</evidence>
<evidence type="ECO:0000256" key="4">
    <source>
        <dbReference type="ARBA" id="ARBA00022617"/>
    </source>
</evidence>
<keyword evidence="10" id="KW-0472">Membrane</keyword>
<dbReference type="GO" id="GO:0046872">
    <property type="term" value="F:metal ion binding"/>
    <property type="evidence" value="ECO:0007669"/>
    <property type="project" value="UniProtKB-KW"/>
</dbReference>
<evidence type="ECO:0000313" key="13">
    <source>
        <dbReference type="EMBL" id="PWR24803.1"/>
    </source>
</evidence>
<feature type="domain" description="Cytochrome c" evidence="12">
    <location>
        <begin position="64"/>
        <end position="163"/>
    </location>
</feature>
<keyword evidence="3" id="KW-1003">Cell membrane</keyword>
<evidence type="ECO:0000256" key="5">
    <source>
        <dbReference type="ARBA" id="ARBA00022692"/>
    </source>
</evidence>
<evidence type="ECO:0000256" key="10">
    <source>
        <dbReference type="ARBA" id="ARBA00023136"/>
    </source>
</evidence>
<name>A0A317EHA2_9PROT</name>
<evidence type="ECO:0000256" key="2">
    <source>
        <dbReference type="ARBA" id="ARBA00022448"/>
    </source>
</evidence>
<keyword evidence="6 11" id="KW-0479">Metal-binding</keyword>
<evidence type="ECO:0000256" key="3">
    <source>
        <dbReference type="ARBA" id="ARBA00022475"/>
    </source>
</evidence>
<evidence type="ECO:0000256" key="11">
    <source>
        <dbReference type="PROSITE-ProRule" id="PRU00433"/>
    </source>
</evidence>
<evidence type="ECO:0000256" key="8">
    <source>
        <dbReference type="ARBA" id="ARBA00022989"/>
    </source>
</evidence>
<dbReference type="InterPro" id="IPR002327">
    <property type="entry name" value="Cyt_c_1A/1B"/>
</dbReference>